<evidence type="ECO:0000256" key="7">
    <source>
        <dbReference type="ARBA" id="ARBA00044228"/>
    </source>
</evidence>
<dbReference type="PANTHER" id="PTHR45859">
    <property type="entry name" value="TRANSLATION INITIATION FACTOR EIF-2B SUBUNIT BETA"/>
    <property type="match status" value="1"/>
</dbReference>
<dbReference type="OrthoDB" id="269919at2759"/>
<dbReference type="Gene3D" id="3.40.50.10470">
    <property type="entry name" value="Translation initiation factor eif-2b, domain 2"/>
    <property type="match status" value="1"/>
</dbReference>
<dbReference type="InterPro" id="IPR000649">
    <property type="entry name" value="IF-2B-related"/>
</dbReference>
<accession>A0A0C9N5S2</accession>
<feature type="compositionally biased region" description="Acidic residues" evidence="10">
    <location>
        <begin position="120"/>
        <end position="139"/>
    </location>
</feature>
<evidence type="ECO:0000256" key="4">
    <source>
        <dbReference type="ARBA" id="ARBA00022540"/>
    </source>
</evidence>
<keyword evidence="3" id="KW-0963">Cytoplasm</keyword>
<feature type="region of interest" description="Disordered" evidence="10">
    <location>
        <begin position="170"/>
        <end position="198"/>
    </location>
</feature>
<feature type="compositionally biased region" description="Basic and acidic residues" evidence="10">
    <location>
        <begin position="140"/>
        <end position="150"/>
    </location>
</feature>
<dbReference type="GO" id="GO:0005851">
    <property type="term" value="C:eukaryotic translation initiation factor 2B complex"/>
    <property type="evidence" value="ECO:0007669"/>
    <property type="project" value="TreeGrafter"/>
</dbReference>
<evidence type="ECO:0000256" key="3">
    <source>
        <dbReference type="ARBA" id="ARBA00022490"/>
    </source>
</evidence>
<evidence type="ECO:0000256" key="10">
    <source>
        <dbReference type="SAM" id="MobiDB-lite"/>
    </source>
</evidence>
<comment type="similarity">
    <text evidence="2 9">Belongs to the eIF-2B alpha/beta/delta subunits family.</text>
</comment>
<gene>
    <name evidence="11" type="ORF">MAM1_0305c09471</name>
</gene>
<protein>
    <recommendedName>
        <fullName evidence="6">Translation initiation factor eIF2B subunit beta</fullName>
    </recommendedName>
    <alternativeName>
        <fullName evidence="7">eIF2B GDP-GTP exchange factor subunit beta</fullName>
    </alternativeName>
</protein>
<dbReference type="STRING" id="91626.A0A0C9N5S2"/>
<feature type="region of interest" description="Disordered" evidence="10">
    <location>
        <begin position="113"/>
        <end position="155"/>
    </location>
</feature>
<organism evidence="11">
    <name type="scientific">Mucor ambiguus</name>
    <dbReference type="NCBI Taxonomy" id="91626"/>
    <lineage>
        <taxon>Eukaryota</taxon>
        <taxon>Fungi</taxon>
        <taxon>Fungi incertae sedis</taxon>
        <taxon>Mucoromycota</taxon>
        <taxon>Mucoromycotina</taxon>
        <taxon>Mucoromycetes</taxon>
        <taxon>Mucorales</taxon>
        <taxon>Mucorineae</taxon>
        <taxon>Mucoraceae</taxon>
        <taxon>Mucor</taxon>
    </lineage>
</organism>
<dbReference type="Pfam" id="PF01008">
    <property type="entry name" value="IF-2B"/>
    <property type="match status" value="1"/>
</dbReference>
<keyword evidence="12" id="KW-1185">Reference proteome</keyword>
<evidence type="ECO:0000256" key="2">
    <source>
        <dbReference type="ARBA" id="ARBA00007251"/>
    </source>
</evidence>
<dbReference type="SUPFAM" id="SSF100950">
    <property type="entry name" value="NagB/RpiA/CoA transferase-like"/>
    <property type="match status" value="1"/>
</dbReference>
<keyword evidence="4 11" id="KW-0396">Initiation factor</keyword>
<evidence type="ECO:0000256" key="8">
    <source>
        <dbReference type="ARBA" id="ARBA00046432"/>
    </source>
</evidence>
<dbReference type="Proteomes" id="UP000053815">
    <property type="component" value="Unassembled WGS sequence"/>
</dbReference>
<proteinExistence type="inferred from homology"/>
<dbReference type="EMBL" id="DF836594">
    <property type="protein sequence ID" value="GAN09938.1"/>
    <property type="molecule type" value="Genomic_DNA"/>
</dbReference>
<comment type="subcellular location">
    <subcellularLocation>
        <location evidence="1">Cytoplasm</location>
        <location evidence="1">Cytosol</location>
    </subcellularLocation>
</comment>
<dbReference type="GO" id="GO:0003743">
    <property type="term" value="F:translation initiation factor activity"/>
    <property type="evidence" value="ECO:0007669"/>
    <property type="project" value="UniProtKB-KW"/>
</dbReference>
<dbReference type="InterPro" id="IPR042529">
    <property type="entry name" value="IF_2B-like_C"/>
</dbReference>
<dbReference type="InterPro" id="IPR037171">
    <property type="entry name" value="NagB/RpiA_transferase-like"/>
</dbReference>
<comment type="subunit">
    <text evidence="8">Component of the translation initiation factor 2B (eIF2B) complex which is a heterodecamer of two sets of five different subunits: alpha, beta, gamma, delta and epsilon. Subunits alpha, beta and delta comprise a regulatory subcomplex and subunits epsilon and gamma comprise a catalytic subcomplex. Within the complex, the hexameric regulatory complex resides at the center, with the two heterodimeric catalytic subcomplexes bound on opposite sides.</text>
</comment>
<evidence type="ECO:0000313" key="12">
    <source>
        <dbReference type="Proteomes" id="UP000053815"/>
    </source>
</evidence>
<dbReference type="GO" id="GO:0005829">
    <property type="term" value="C:cytosol"/>
    <property type="evidence" value="ECO:0007669"/>
    <property type="project" value="UniProtKB-SubCell"/>
</dbReference>
<dbReference type="AlphaFoldDB" id="A0A0C9N5S2"/>
<dbReference type="PANTHER" id="PTHR45859:SF1">
    <property type="entry name" value="TRANSLATION INITIATION FACTOR EIF-2B SUBUNIT BETA"/>
    <property type="match status" value="1"/>
</dbReference>
<keyword evidence="5" id="KW-0648">Protein biosynthesis</keyword>
<sequence length="431" mass="48041">MALTKALEAQVDSFILRLKTRQIIGSYEVAKETAIILRQAVSTTRWYNVDLLIEFITELGSRLVAAQPKGITHYYKLSDIHLLTNKIELAVGNIVRRVLKIIREVAHGELDHLNSGDMAENSDGDEDDEDDDEFDQDDSDFSHEEEEPRQNKPNINIQLNEHSLLSHSSMFNLLSDGPNTKHHHHHGHHHQQNGEVSAHQVKKTTYNLKPLIIQEINDEVIADLESVYKGIADQATDFIHANEVIMTIGKSRTVEEFLKRAAHKRRFQVIVAETSPTYQGHEMARTLSAAGIDTTVISDSAIFAAMPRVNKVVLGSHAVLANGGLVAVTGSHLLAAAAKHHSTPVLVCTALYKLSPLFAYDSDTFNVTVSPHNVLQFQEGSITDKVTISNPYYDYVQPGLVSLFIHNLGSAPPTYVYRLINDNYDQEDTTL</sequence>
<name>A0A0C9N5S2_9FUNG</name>
<evidence type="ECO:0000313" key="11">
    <source>
        <dbReference type="EMBL" id="GAN09938.1"/>
    </source>
</evidence>
<evidence type="ECO:0000256" key="9">
    <source>
        <dbReference type="RuleBase" id="RU003814"/>
    </source>
</evidence>
<evidence type="ECO:0000256" key="5">
    <source>
        <dbReference type="ARBA" id="ARBA00022917"/>
    </source>
</evidence>
<evidence type="ECO:0000256" key="6">
    <source>
        <dbReference type="ARBA" id="ARBA00044122"/>
    </source>
</evidence>
<evidence type="ECO:0000256" key="1">
    <source>
        <dbReference type="ARBA" id="ARBA00004514"/>
    </source>
</evidence>
<dbReference type="GO" id="GO:0005085">
    <property type="term" value="F:guanyl-nucleotide exchange factor activity"/>
    <property type="evidence" value="ECO:0007669"/>
    <property type="project" value="TreeGrafter"/>
</dbReference>
<reference evidence="11" key="1">
    <citation type="submission" date="2014-09" db="EMBL/GenBank/DDBJ databases">
        <title>Draft genome sequence of an oleaginous Mucoromycotina fungus Mucor ambiguus NBRC6742.</title>
        <authorList>
            <person name="Takeda I."/>
            <person name="Yamane N."/>
            <person name="Morita T."/>
            <person name="Tamano K."/>
            <person name="Machida M."/>
            <person name="Baker S."/>
            <person name="Koike H."/>
        </authorList>
    </citation>
    <scope>NUCLEOTIDE SEQUENCE</scope>
    <source>
        <strain evidence="11">NBRC 6742</strain>
    </source>
</reference>
<feature type="compositionally biased region" description="Basic residues" evidence="10">
    <location>
        <begin position="180"/>
        <end position="191"/>
    </location>
</feature>
<dbReference type="InterPro" id="IPR051855">
    <property type="entry name" value="eIF2B_beta_subunit"/>
</dbReference>